<dbReference type="InterPro" id="IPR032710">
    <property type="entry name" value="NTF2-like_dom_sf"/>
</dbReference>
<keyword evidence="5" id="KW-1185">Reference proteome</keyword>
<keyword evidence="2" id="KW-0539">Nucleus</keyword>
<evidence type="ECO:0000256" key="2">
    <source>
        <dbReference type="ARBA" id="ARBA00023242"/>
    </source>
</evidence>
<dbReference type="SUPFAM" id="SSF54427">
    <property type="entry name" value="NTF2-like"/>
    <property type="match status" value="1"/>
</dbReference>
<evidence type="ECO:0000313" key="5">
    <source>
        <dbReference type="Proteomes" id="UP000749646"/>
    </source>
</evidence>
<evidence type="ECO:0000313" key="4">
    <source>
        <dbReference type="EMBL" id="KAF9915782.1"/>
    </source>
</evidence>
<dbReference type="GO" id="GO:0005634">
    <property type="term" value="C:nucleus"/>
    <property type="evidence" value="ECO:0007669"/>
    <property type="project" value="UniProtKB-SubCell"/>
</dbReference>
<accession>A0A9P6LQR5</accession>
<dbReference type="EMBL" id="JAAAHW010012096">
    <property type="protein sequence ID" value="KAF9915782.1"/>
    <property type="molecule type" value="Genomic_DNA"/>
</dbReference>
<dbReference type="Proteomes" id="UP000749646">
    <property type="component" value="Unassembled WGS sequence"/>
</dbReference>
<feature type="non-terminal residue" evidence="4">
    <location>
        <position position="1"/>
    </location>
</feature>
<comment type="subcellular location">
    <subcellularLocation>
        <location evidence="1">Nucleus</location>
    </subcellularLocation>
</comment>
<organism evidence="4 5">
    <name type="scientific">Modicella reniformis</name>
    <dbReference type="NCBI Taxonomy" id="1440133"/>
    <lineage>
        <taxon>Eukaryota</taxon>
        <taxon>Fungi</taxon>
        <taxon>Fungi incertae sedis</taxon>
        <taxon>Mucoromycota</taxon>
        <taxon>Mortierellomycotina</taxon>
        <taxon>Mortierellomycetes</taxon>
        <taxon>Mortierellales</taxon>
        <taxon>Mortierellaceae</taxon>
        <taxon>Modicella</taxon>
    </lineage>
</organism>
<dbReference type="Pfam" id="PF22602">
    <property type="entry name" value="NXF_NTF2"/>
    <property type="match status" value="1"/>
</dbReference>
<sequence>MQLVPPLRKNKGELPDNWTVYTIQSRNMTRVKDLDPRTKRLHYGNKDIVREGLMKIPATKHDLSDASKFCIDAWQTGGLLPAVCIYISMHGAFEELHHGRKGLLKSFDRTFIIAPAPPSS</sequence>
<dbReference type="PANTHER" id="PTHR10662">
    <property type="entry name" value="NUCLEAR RNA EXPORT FACTOR"/>
    <property type="match status" value="1"/>
</dbReference>
<dbReference type="AlphaFoldDB" id="A0A9P6LQR5"/>
<dbReference type="InterPro" id="IPR030217">
    <property type="entry name" value="NXF_fam"/>
</dbReference>
<feature type="domain" description="Nuclear transport factor 2" evidence="3">
    <location>
        <begin position="15"/>
        <end position="117"/>
    </location>
</feature>
<dbReference type="Gene3D" id="3.10.450.50">
    <property type="match status" value="1"/>
</dbReference>
<comment type="caution">
    <text evidence="4">The sequence shown here is derived from an EMBL/GenBank/DDBJ whole genome shotgun (WGS) entry which is preliminary data.</text>
</comment>
<dbReference type="GO" id="GO:0016973">
    <property type="term" value="P:poly(A)+ mRNA export from nucleus"/>
    <property type="evidence" value="ECO:0007669"/>
    <property type="project" value="TreeGrafter"/>
</dbReference>
<evidence type="ECO:0000259" key="3">
    <source>
        <dbReference type="Pfam" id="PF22602"/>
    </source>
</evidence>
<gene>
    <name evidence="4" type="primary">MEX67_1</name>
    <name evidence="4" type="ORF">BGZ65_000567</name>
</gene>
<dbReference type="GO" id="GO:0003723">
    <property type="term" value="F:RNA binding"/>
    <property type="evidence" value="ECO:0007669"/>
    <property type="project" value="TreeGrafter"/>
</dbReference>
<proteinExistence type="predicted"/>
<protein>
    <submittedName>
        <fullName evidence="4">Nuclear mRNA export, poly(A)+RNA binding protein</fullName>
    </submittedName>
</protein>
<name>A0A9P6LQR5_9FUNG</name>
<evidence type="ECO:0000256" key="1">
    <source>
        <dbReference type="ARBA" id="ARBA00004123"/>
    </source>
</evidence>
<dbReference type="PANTHER" id="PTHR10662:SF22">
    <property type="entry name" value="NUCLEAR RNA EXPORT FACTOR 1"/>
    <property type="match status" value="1"/>
</dbReference>
<dbReference type="OrthoDB" id="25872at2759"/>
<dbReference type="InterPro" id="IPR002075">
    <property type="entry name" value="NTF2_dom"/>
</dbReference>
<reference evidence="4" key="1">
    <citation type="journal article" date="2020" name="Fungal Divers.">
        <title>Resolving the Mortierellaceae phylogeny through synthesis of multi-gene phylogenetics and phylogenomics.</title>
        <authorList>
            <person name="Vandepol N."/>
            <person name="Liber J."/>
            <person name="Desiro A."/>
            <person name="Na H."/>
            <person name="Kennedy M."/>
            <person name="Barry K."/>
            <person name="Grigoriev I.V."/>
            <person name="Miller A.N."/>
            <person name="O'Donnell K."/>
            <person name="Stajich J.E."/>
            <person name="Bonito G."/>
        </authorList>
    </citation>
    <scope>NUCLEOTIDE SEQUENCE</scope>
    <source>
        <strain evidence="4">MES-2147</strain>
    </source>
</reference>